<reference evidence="6 7" key="1">
    <citation type="submission" date="2015-10" db="EMBL/GenBank/DDBJ databases">
        <title>Erysipelothrix larvae sp. LV19 isolated from the larval gut of the rhinoceros beetle, Trypoxylus dichotomus.</title>
        <authorList>
            <person name="Lim S."/>
            <person name="Kim B.-C."/>
        </authorList>
    </citation>
    <scope>NUCLEOTIDE SEQUENCE [LARGE SCALE GENOMIC DNA]</scope>
    <source>
        <strain evidence="6 7">LV19</strain>
    </source>
</reference>
<sequence length="328" mass="36143">MNIIAYAVRPDEIDAINKYATLLNLHVEVVSEPLSATTVDNAKGFDGVIFLGLCDVNRSVLSSLNQMGIKYIASRSAGYNNVDMKAADEFGIKVSNATYSPHCVADFAVMMILMSIRKLKPMMKRNDAHDYALEGLQGKEMKNLTIGVLGTGRIGAQTAHNLSGFGCKILGYDIFPNNDLYSILTYVDLETFMRECDVITIHAPLLHSTKHIINRDSLSLTKPGVVIVNCARAELIDTDALIEFIESGHIGAAALDVFPDEVGIIHKDNRMNLVNNHRLSILNSHHNVLITPHAAFYTDQAVSDMVEVSLRSIKSFLETGTSHWEVRP</sequence>
<dbReference type="SUPFAM" id="SSF52283">
    <property type="entry name" value="Formate/glycerate dehydrogenase catalytic domain-like"/>
    <property type="match status" value="1"/>
</dbReference>
<evidence type="ECO:0000259" key="4">
    <source>
        <dbReference type="Pfam" id="PF00389"/>
    </source>
</evidence>
<keyword evidence="3" id="KW-0560">Oxidoreductase</keyword>
<dbReference type="GO" id="GO:0008720">
    <property type="term" value="F:D-lactate dehydrogenase (NAD+) activity"/>
    <property type="evidence" value="ECO:0007669"/>
    <property type="project" value="TreeGrafter"/>
</dbReference>
<dbReference type="PANTHER" id="PTHR43026:SF1">
    <property type="entry name" value="2-HYDROXYACID DEHYDROGENASE HOMOLOG 1-RELATED"/>
    <property type="match status" value="1"/>
</dbReference>
<protein>
    <submittedName>
        <fullName evidence="6">Lactate dehydrogenase</fullName>
    </submittedName>
</protein>
<organism evidence="6 7">
    <name type="scientific">Erysipelothrix larvae</name>
    <dbReference type="NCBI Taxonomy" id="1514105"/>
    <lineage>
        <taxon>Bacteria</taxon>
        <taxon>Bacillati</taxon>
        <taxon>Bacillota</taxon>
        <taxon>Erysipelotrichia</taxon>
        <taxon>Erysipelotrichales</taxon>
        <taxon>Erysipelotrichaceae</taxon>
        <taxon>Erysipelothrix</taxon>
    </lineage>
</organism>
<evidence type="ECO:0000259" key="5">
    <source>
        <dbReference type="Pfam" id="PF02826"/>
    </source>
</evidence>
<dbReference type="PANTHER" id="PTHR43026">
    <property type="entry name" value="2-HYDROXYACID DEHYDROGENASE HOMOLOG 1-RELATED"/>
    <property type="match status" value="1"/>
</dbReference>
<dbReference type="STRING" id="1514105.AOC36_00505"/>
<keyword evidence="2" id="KW-0520">NAD</keyword>
<dbReference type="RefSeq" id="WP_067629866.1">
    <property type="nucleotide sequence ID" value="NZ_CP013213.1"/>
</dbReference>
<dbReference type="Gene3D" id="3.40.50.720">
    <property type="entry name" value="NAD(P)-binding Rossmann-like Domain"/>
    <property type="match status" value="2"/>
</dbReference>
<dbReference type="PROSITE" id="PS00065">
    <property type="entry name" value="D_2_HYDROXYACID_DH_1"/>
    <property type="match status" value="1"/>
</dbReference>
<dbReference type="CDD" id="cd12185">
    <property type="entry name" value="HGDH_LDH_like"/>
    <property type="match status" value="1"/>
</dbReference>
<evidence type="ECO:0000313" key="6">
    <source>
        <dbReference type="EMBL" id="AMC92526.1"/>
    </source>
</evidence>
<evidence type="ECO:0000256" key="1">
    <source>
        <dbReference type="ARBA" id="ARBA00005854"/>
    </source>
</evidence>
<evidence type="ECO:0000256" key="3">
    <source>
        <dbReference type="RuleBase" id="RU003719"/>
    </source>
</evidence>
<dbReference type="Proteomes" id="UP000063781">
    <property type="component" value="Chromosome"/>
</dbReference>
<dbReference type="AlphaFoldDB" id="A0A0X8GY22"/>
<dbReference type="InterPro" id="IPR006140">
    <property type="entry name" value="D-isomer_DH_NAD-bd"/>
</dbReference>
<dbReference type="InterPro" id="IPR058205">
    <property type="entry name" value="D-LDH-like"/>
</dbReference>
<dbReference type="InterPro" id="IPR036291">
    <property type="entry name" value="NAD(P)-bd_dom_sf"/>
</dbReference>
<dbReference type="EMBL" id="CP013213">
    <property type="protein sequence ID" value="AMC92526.1"/>
    <property type="molecule type" value="Genomic_DNA"/>
</dbReference>
<feature type="domain" description="D-isomer specific 2-hydroxyacid dehydrogenase NAD-binding" evidence="5">
    <location>
        <begin position="109"/>
        <end position="295"/>
    </location>
</feature>
<dbReference type="GO" id="GO:0051287">
    <property type="term" value="F:NAD binding"/>
    <property type="evidence" value="ECO:0007669"/>
    <property type="project" value="InterPro"/>
</dbReference>
<feature type="domain" description="D-isomer specific 2-hydroxyacid dehydrogenase catalytic" evidence="4">
    <location>
        <begin position="7"/>
        <end position="326"/>
    </location>
</feature>
<evidence type="ECO:0000256" key="2">
    <source>
        <dbReference type="ARBA" id="ARBA00023027"/>
    </source>
</evidence>
<name>A0A0X8GY22_9FIRM</name>
<dbReference type="OrthoDB" id="9805416at2"/>
<dbReference type="InterPro" id="IPR029752">
    <property type="entry name" value="D-isomer_DH_CS1"/>
</dbReference>
<evidence type="ECO:0000313" key="7">
    <source>
        <dbReference type="Proteomes" id="UP000063781"/>
    </source>
</evidence>
<proteinExistence type="inferred from homology"/>
<dbReference type="KEGG" id="erl:AOC36_00505"/>
<accession>A0A0X8GY22</accession>
<dbReference type="Pfam" id="PF02826">
    <property type="entry name" value="2-Hacid_dh_C"/>
    <property type="match status" value="1"/>
</dbReference>
<dbReference type="SUPFAM" id="SSF51735">
    <property type="entry name" value="NAD(P)-binding Rossmann-fold domains"/>
    <property type="match status" value="1"/>
</dbReference>
<dbReference type="Pfam" id="PF00389">
    <property type="entry name" value="2-Hacid_dh"/>
    <property type="match status" value="1"/>
</dbReference>
<keyword evidence="7" id="KW-1185">Reference proteome</keyword>
<comment type="similarity">
    <text evidence="1 3">Belongs to the D-isomer specific 2-hydroxyacid dehydrogenase family.</text>
</comment>
<gene>
    <name evidence="6" type="ORF">AOC36_00505</name>
</gene>
<dbReference type="InterPro" id="IPR006139">
    <property type="entry name" value="D-isomer_2_OHA_DH_cat_dom"/>
</dbReference>